<evidence type="ECO:0000256" key="1">
    <source>
        <dbReference type="ARBA" id="ARBA00012344"/>
    </source>
</evidence>
<evidence type="ECO:0000313" key="4">
    <source>
        <dbReference type="EMBL" id="MCY0387379.1"/>
    </source>
</evidence>
<organism evidence="4 5">
    <name type="scientific">Robbsia betulipollinis</name>
    <dbReference type="NCBI Taxonomy" id="2981849"/>
    <lineage>
        <taxon>Bacteria</taxon>
        <taxon>Pseudomonadati</taxon>
        <taxon>Pseudomonadota</taxon>
        <taxon>Betaproteobacteria</taxon>
        <taxon>Burkholderiales</taxon>
        <taxon>Burkholderiaceae</taxon>
        <taxon>Robbsia</taxon>
    </lineage>
</organism>
<reference evidence="4" key="1">
    <citation type="submission" date="2022-11" db="EMBL/GenBank/DDBJ databases">
        <title>Robbsia betulipollinis sp. nov., isolated from pollen of birch (Betula pendula).</title>
        <authorList>
            <person name="Shi H."/>
            <person name="Ambika Manirajan B."/>
            <person name="Ratering S."/>
            <person name="Geissler-Plaum R."/>
            <person name="Schnell S."/>
        </authorList>
    </citation>
    <scope>NUCLEOTIDE SEQUENCE</scope>
    <source>
        <strain evidence="4">Bb-Pol-6</strain>
    </source>
</reference>
<dbReference type="InterPro" id="IPR036568">
    <property type="entry name" value="GGCT-like_sf"/>
</dbReference>
<evidence type="ECO:0000256" key="3">
    <source>
        <dbReference type="SAM" id="MobiDB-lite"/>
    </source>
</evidence>
<dbReference type="PANTHER" id="PTHR12192">
    <property type="entry name" value="CATION TRANSPORT PROTEIN CHAC-RELATED"/>
    <property type="match status" value="1"/>
</dbReference>
<dbReference type="RefSeq" id="WP_267847124.1">
    <property type="nucleotide sequence ID" value="NZ_JAPMXC010000001.1"/>
</dbReference>
<evidence type="ECO:0000256" key="2">
    <source>
        <dbReference type="ARBA" id="ARBA00023239"/>
    </source>
</evidence>
<dbReference type="PANTHER" id="PTHR12192:SF2">
    <property type="entry name" value="GLUTATHIONE-SPECIFIC GAMMA-GLUTAMYLCYCLOTRANSFERASE 2"/>
    <property type="match status" value="1"/>
</dbReference>
<name>A0ABT3ZLH6_9BURK</name>
<sequence length="270" mass="29221">MSEIDDNDIPEREAPEGGADALALPAVPHADTPPAPPAPIADEASPEATAPPPAVFQNAGYPPPVGDSAFLSEERLAASLTACFREHAPGEDIWLFGYGSLIWNPGLPVEESCPARVNGYHRGLYMWSRHNRGTPERPGLVLAVDRGGSCPGVAFRLSPVGAQPHLVTLWRREMSMGEYRPAWLRCVLADGRAVRALCFVIRRESSAYAGRLPDDIIRWVFQHAHGHYGSTLEYVEKTVAALNAGGIPDRALDALLRRCRNPAAAAPEPR</sequence>
<dbReference type="InterPro" id="IPR013024">
    <property type="entry name" value="GGCT-like"/>
</dbReference>
<proteinExistence type="predicted"/>
<protein>
    <recommendedName>
        <fullName evidence="1">glutathione-specific gamma-glutamylcyclotransferase</fullName>
        <ecNumber evidence="1">4.3.2.7</ecNumber>
    </recommendedName>
</protein>
<dbReference type="Proteomes" id="UP001082899">
    <property type="component" value="Unassembled WGS sequence"/>
</dbReference>
<comment type="caution">
    <text evidence="4">The sequence shown here is derived from an EMBL/GenBank/DDBJ whole genome shotgun (WGS) entry which is preliminary data.</text>
</comment>
<dbReference type="EC" id="4.3.2.7" evidence="1"/>
<dbReference type="SUPFAM" id="SSF110857">
    <property type="entry name" value="Gamma-glutamyl cyclotransferase-like"/>
    <property type="match status" value="1"/>
</dbReference>
<dbReference type="Pfam" id="PF04752">
    <property type="entry name" value="ChaC"/>
    <property type="match status" value="1"/>
</dbReference>
<dbReference type="Gene3D" id="3.10.490.10">
    <property type="entry name" value="Gamma-glutamyl cyclotransferase-like"/>
    <property type="match status" value="1"/>
</dbReference>
<keyword evidence="2" id="KW-0456">Lyase</keyword>
<keyword evidence="5" id="KW-1185">Reference proteome</keyword>
<accession>A0ABT3ZLH6</accession>
<evidence type="ECO:0000313" key="5">
    <source>
        <dbReference type="Proteomes" id="UP001082899"/>
    </source>
</evidence>
<dbReference type="InterPro" id="IPR006840">
    <property type="entry name" value="ChaC"/>
</dbReference>
<dbReference type="EMBL" id="JAPMXC010000001">
    <property type="protein sequence ID" value="MCY0387379.1"/>
    <property type="molecule type" value="Genomic_DNA"/>
</dbReference>
<feature type="region of interest" description="Disordered" evidence="3">
    <location>
        <begin position="1"/>
        <end position="61"/>
    </location>
</feature>
<gene>
    <name evidence="4" type="ORF">OVY01_09050</name>
</gene>
<dbReference type="CDD" id="cd06661">
    <property type="entry name" value="GGCT_like"/>
    <property type="match status" value="1"/>
</dbReference>